<keyword evidence="2" id="KW-1185">Reference proteome</keyword>
<accession>A0A8J2FNY0</accession>
<name>A0A8J2FNY0_9BACT</name>
<dbReference type="EMBL" id="CAJNOB010000023">
    <property type="protein sequence ID" value="CAF0698820.1"/>
    <property type="molecule type" value="Genomic_DNA"/>
</dbReference>
<sequence length="161" mass="17037">MPRGGTPLVSPGPCGRAIARKEKSGGIRGLLGAIGGQSERDFTFGHFLPSVLLPARLDSRVFTAKIRHGSSSGAVVGDPHLGEKDRRCPGRFFVGLSLGLGCLEACGPGLEEREPCTSRAIFFPFEGSGFCWGWTRRAPSAHLPSPLAVPVKQQGKLGLFP</sequence>
<reference evidence="1" key="1">
    <citation type="submission" date="2021-02" db="EMBL/GenBank/DDBJ databases">
        <authorList>
            <person name="Cremers G."/>
            <person name="Picone N."/>
        </authorList>
    </citation>
    <scope>NUCLEOTIDE SEQUENCE</scope>
    <source>
        <strain evidence="1">PQ17</strain>
    </source>
</reference>
<protein>
    <submittedName>
        <fullName evidence="1">Uncharacterized protein</fullName>
    </submittedName>
</protein>
<dbReference type="Proteomes" id="UP000663859">
    <property type="component" value="Unassembled WGS sequence"/>
</dbReference>
<proteinExistence type="predicted"/>
<gene>
    <name evidence="1" type="ORF">MPNT_30029</name>
</gene>
<evidence type="ECO:0000313" key="1">
    <source>
        <dbReference type="EMBL" id="CAF0698820.1"/>
    </source>
</evidence>
<evidence type="ECO:0000313" key="2">
    <source>
        <dbReference type="Proteomes" id="UP000663859"/>
    </source>
</evidence>
<comment type="caution">
    <text evidence="1">The sequence shown here is derived from an EMBL/GenBank/DDBJ whole genome shotgun (WGS) entry which is preliminary data.</text>
</comment>
<organism evidence="1 2">
    <name type="scientific">Candidatus Methylacidithermus pantelleriae</name>
    <dbReference type="NCBI Taxonomy" id="2744239"/>
    <lineage>
        <taxon>Bacteria</taxon>
        <taxon>Pseudomonadati</taxon>
        <taxon>Verrucomicrobiota</taxon>
        <taxon>Methylacidiphilae</taxon>
        <taxon>Methylacidiphilales</taxon>
        <taxon>Methylacidiphilaceae</taxon>
        <taxon>Candidatus Methylacidithermus</taxon>
    </lineage>
</organism>
<dbReference type="AlphaFoldDB" id="A0A8J2FNY0"/>